<dbReference type="PANTHER" id="PTHR31069:SF31">
    <property type="entry name" value="MONODICTYPHENONE CLUSTER TRANSCRIPTION FACTOR-RELATED"/>
    <property type="match status" value="1"/>
</dbReference>
<evidence type="ECO:0000256" key="5">
    <source>
        <dbReference type="ARBA" id="ARBA00023242"/>
    </source>
</evidence>
<comment type="caution">
    <text evidence="8">The sequence shown here is derived from an EMBL/GenBank/DDBJ whole genome shotgun (WGS) entry which is preliminary data.</text>
</comment>
<dbReference type="AlphaFoldDB" id="A0A1Q5Q6K9"/>
<dbReference type="InterPro" id="IPR013700">
    <property type="entry name" value="AflR"/>
</dbReference>
<dbReference type="GO" id="GO:0003677">
    <property type="term" value="F:DNA binding"/>
    <property type="evidence" value="ECO:0007669"/>
    <property type="project" value="UniProtKB-KW"/>
</dbReference>
<dbReference type="InterPro" id="IPR050675">
    <property type="entry name" value="OAF3"/>
</dbReference>
<dbReference type="CDD" id="cd00067">
    <property type="entry name" value="GAL4"/>
    <property type="match status" value="1"/>
</dbReference>
<dbReference type="GeneID" id="31009117"/>
<dbReference type="OrthoDB" id="4226590at2759"/>
<evidence type="ECO:0000256" key="1">
    <source>
        <dbReference type="ARBA" id="ARBA00022723"/>
    </source>
</evidence>
<dbReference type="GO" id="GO:0005634">
    <property type="term" value="C:nucleus"/>
    <property type="evidence" value="ECO:0007669"/>
    <property type="project" value="InterPro"/>
</dbReference>
<evidence type="ECO:0000259" key="7">
    <source>
        <dbReference type="PROSITE" id="PS50048"/>
    </source>
</evidence>
<reference evidence="8 9" key="1">
    <citation type="submission" date="2015-06" db="EMBL/GenBank/DDBJ databases">
        <title>Talaromyces atroroseus IBT 11181 draft genome.</title>
        <authorList>
            <person name="Rasmussen K.B."/>
            <person name="Rasmussen S."/>
            <person name="Petersen B."/>
            <person name="Sicheritz-Ponten T."/>
            <person name="Mortensen U.H."/>
            <person name="Thrane U."/>
        </authorList>
    </citation>
    <scope>NUCLEOTIDE SEQUENCE [LARGE SCALE GENOMIC DNA]</scope>
    <source>
        <strain evidence="8 9">IBT 11181</strain>
    </source>
</reference>
<feature type="region of interest" description="Disordered" evidence="6">
    <location>
        <begin position="51"/>
        <end position="102"/>
    </location>
</feature>
<dbReference type="SUPFAM" id="SSF57701">
    <property type="entry name" value="Zn2/Cys6 DNA-binding domain"/>
    <property type="match status" value="1"/>
</dbReference>
<dbReference type="InterPro" id="IPR001138">
    <property type="entry name" value="Zn2Cys6_DnaBD"/>
</dbReference>
<dbReference type="STRING" id="1441469.A0A1Q5Q6K9"/>
<evidence type="ECO:0000256" key="2">
    <source>
        <dbReference type="ARBA" id="ARBA00023015"/>
    </source>
</evidence>
<dbReference type="GO" id="GO:0008270">
    <property type="term" value="F:zinc ion binding"/>
    <property type="evidence" value="ECO:0007669"/>
    <property type="project" value="InterPro"/>
</dbReference>
<keyword evidence="1" id="KW-0479">Metal-binding</keyword>
<organism evidence="8 9">
    <name type="scientific">Talaromyces atroroseus</name>
    <dbReference type="NCBI Taxonomy" id="1441469"/>
    <lineage>
        <taxon>Eukaryota</taxon>
        <taxon>Fungi</taxon>
        <taxon>Dikarya</taxon>
        <taxon>Ascomycota</taxon>
        <taxon>Pezizomycotina</taxon>
        <taxon>Eurotiomycetes</taxon>
        <taxon>Eurotiomycetidae</taxon>
        <taxon>Eurotiales</taxon>
        <taxon>Trichocomaceae</taxon>
        <taxon>Talaromyces</taxon>
        <taxon>Talaromyces sect. Trachyspermi</taxon>
    </lineage>
</organism>
<feature type="compositionally biased region" description="Polar residues" evidence="6">
    <location>
        <begin position="59"/>
        <end position="79"/>
    </location>
</feature>
<feature type="compositionally biased region" description="Polar residues" evidence="6">
    <location>
        <begin position="87"/>
        <end position="97"/>
    </location>
</feature>
<dbReference type="GO" id="GO:0000981">
    <property type="term" value="F:DNA-binding transcription factor activity, RNA polymerase II-specific"/>
    <property type="evidence" value="ECO:0007669"/>
    <property type="project" value="InterPro"/>
</dbReference>
<dbReference type="PANTHER" id="PTHR31069">
    <property type="entry name" value="OLEATE-ACTIVATED TRANSCRIPTION FACTOR 1-RELATED"/>
    <property type="match status" value="1"/>
</dbReference>
<dbReference type="Pfam" id="PF00172">
    <property type="entry name" value="Zn_clus"/>
    <property type="match status" value="1"/>
</dbReference>
<name>A0A1Q5Q6K9_TALAT</name>
<keyword evidence="4" id="KW-0804">Transcription</keyword>
<dbReference type="EMBL" id="LFMY01000022">
    <property type="protein sequence ID" value="OKL55380.1"/>
    <property type="molecule type" value="Genomic_DNA"/>
</dbReference>
<keyword evidence="9" id="KW-1185">Reference proteome</keyword>
<dbReference type="SMART" id="SM00066">
    <property type="entry name" value="GAL4"/>
    <property type="match status" value="1"/>
</dbReference>
<evidence type="ECO:0000313" key="9">
    <source>
        <dbReference type="Proteomes" id="UP000214365"/>
    </source>
</evidence>
<dbReference type="InterPro" id="IPR036864">
    <property type="entry name" value="Zn2-C6_fun-type_DNA-bd_sf"/>
</dbReference>
<dbReference type="PROSITE" id="PS50048">
    <property type="entry name" value="ZN2_CY6_FUNGAL_2"/>
    <property type="match status" value="1"/>
</dbReference>
<dbReference type="PROSITE" id="PS00463">
    <property type="entry name" value="ZN2_CY6_FUNGAL_1"/>
    <property type="match status" value="1"/>
</dbReference>
<evidence type="ECO:0000313" key="8">
    <source>
        <dbReference type="EMBL" id="OKL55380.1"/>
    </source>
</evidence>
<dbReference type="Pfam" id="PF08493">
    <property type="entry name" value="AflR"/>
    <property type="match status" value="1"/>
</dbReference>
<sequence>MTLSNYGCTKLRDSCHSCATSKIKCPKEKPSCSKCTARGIKCQYYFAKRPGRRRENSAGHPSSPTSNVINNDDTIQQPNSISISSSRYNTDTETQSNRSRDGDTIEMLGLFSAINCTASPTSSLPNILNTPSNSTISISSMSDNFIGSYSADVFSVFGDSEMYPQLADFDSNVNNMDFVMKDPCFEHTVVDNDSITCTSNDIGSLLIPNETINFDTVSSNTIDLMSASSTVSSGMSSLGSGFQTPSIGLSRMSRVTTATSNNLACVCVAEGLDLLKTLSSAQCSLVTSLAGTDSVLSGDMSFYQIVLLENQQNIEAVSSMLSCSSCAEDSFLLTILSMIVLKILERYSNVAKERICGPIAGSAALDAVPRLANDMISSRKEPLSRTYNMAPHNDSVHGRPPAQLVLGELYRVQRLVNRLSPKLKGSKEGSYGQVSTMGLKFQAHSRIAAEENDKLTATTPISSNTLAQIECDLRTSLSSLARDVISKLRQN</sequence>
<accession>A0A1Q5Q6K9</accession>
<keyword evidence="2" id="KW-0805">Transcription regulation</keyword>
<protein>
    <recommendedName>
        <fullName evidence="7">Zn(2)-C6 fungal-type domain-containing protein</fullName>
    </recommendedName>
</protein>
<evidence type="ECO:0000256" key="4">
    <source>
        <dbReference type="ARBA" id="ARBA00023163"/>
    </source>
</evidence>
<dbReference type="RefSeq" id="XP_020115501.1">
    <property type="nucleotide sequence ID" value="XM_020265288.1"/>
</dbReference>
<evidence type="ECO:0000256" key="6">
    <source>
        <dbReference type="SAM" id="MobiDB-lite"/>
    </source>
</evidence>
<keyword evidence="3" id="KW-0238">DNA-binding</keyword>
<evidence type="ECO:0000256" key="3">
    <source>
        <dbReference type="ARBA" id="ARBA00023125"/>
    </source>
</evidence>
<dbReference type="PRINTS" id="PR00755">
    <property type="entry name" value="AFLATOXINBRP"/>
</dbReference>
<proteinExistence type="predicted"/>
<feature type="domain" description="Zn(2)-C6 fungal-type" evidence="7">
    <location>
        <begin position="14"/>
        <end position="44"/>
    </location>
</feature>
<dbReference type="GO" id="GO:0045122">
    <property type="term" value="P:aflatoxin biosynthetic process"/>
    <property type="evidence" value="ECO:0007669"/>
    <property type="project" value="InterPro"/>
</dbReference>
<dbReference type="Proteomes" id="UP000214365">
    <property type="component" value="Unassembled WGS sequence"/>
</dbReference>
<keyword evidence="5" id="KW-0539">Nucleus</keyword>
<gene>
    <name evidence="8" type="ORF">UA08_09361</name>
</gene>
<dbReference type="Gene3D" id="4.10.240.10">
    <property type="entry name" value="Zn(2)-C6 fungal-type DNA-binding domain"/>
    <property type="match status" value="1"/>
</dbReference>